<dbReference type="EMBL" id="SISP01000020">
    <property type="protein sequence ID" value="TBM41322.1"/>
    <property type="molecule type" value="Genomic_DNA"/>
</dbReference>
<evidence type="ECO:0000313" key="2">
    <source>
        <dbReference type="Proteomes" id="UP000294145"/>
    </source>
</evidence>
<evidence type="ECO:0000313" key="1">
    <source>
        <dbReference type="EMBL" id="TBM41322.1"/>
    </source>
</evidence>
<proteinExistence type="predicted"/>
<dbReference type="Proteomes" id="UP000294145">
    <property type="component" value="Unassembled WGS sequence"/>
</dbReference>
<gene>
    <name evidence="1" type="ORF">EYB64_12165</name>
</gene>
<reference evidence="1 2" key="1">
    <citation type="submission" date="2019-02" db="EMBL/GenBank/DDBJ databases">
        <title>Genomic plasticity associated with the antimicrobial resistance in Vibrio cholerae.</title>
        <authorList>
            <person name="Verma J."/>
            <person name="Bag S."/>
            <person name="Saha B."/>
            <person name="Kumar P."/>
            <person name="Ghosh T.S."/>
            <person name="Dayal M."/>
            <person name="Senapati T."/>
            <person name="Mehra S."/>
            <person name="Dey P."/>
            <person name="Desigamani A."/>
            <person name="Kumar D."/>
            <person name="Rana P."/>
            <person name="Kumar B."/>
            <person name="Maiti T.K."/>
            <person name="Sharma N.C."/>
            <person name="Bhadra R.K."/>
            <person name="Mutreja A."/>
            <person name="Nair G.B."/>
            <person name="Ramamurthy T."/>
            <person name="Das B."/>
        </authorList>
    </citation>
    <scope>NUCLEOTIDE SEQUENCE [LARGE SCALE GENOMIC DNA]</scope>
    <source>
        <strain evidence="1 2">IDH06781</strain>
    </source>
</reference>
<accession>A0A7Z7VNY8</accession>
<protein>
    <submittedName>
        <fullName evidence="1">Uncharacterized protein</fullName>
    </submittedName>
</protein>
<organism evidence="1 2">
    <name type="scientific">Vibrio cholerae</name>
    <dbReference type="NCBI Taxonomy" id="666"/>
    <lineage>
        <taxon>Bacteria</taxon>
        <taxon>Pseudomonadati</taxon>
        <taxon>Pseudomonadota</taxon>
        <taxon>Gammaproteobacteria</taxon>
        <taxon>Vibrionales</taxon>
        <taxon>Vibrionaceae</taxon>
        <taxon>Vibrio</taxon>
    </lineage>
</organism>
<name>A0A7Z7VNY8_VIBCL</name>
<comment type="caution">
    <text evidence="1">The sequence shown here is derived from an EMBL/GenBank/DDBJ whole genome shotgun (WGS) entry which is preliminary data.</text>
</comment>
<dbReference type="RefSeq" id="WP_154715470.1">
    <property type="nucleotide sequence ID" value="NZ_JACWKW010000009.1"/>
</dbReference>
<sequence>MAAMINIFLYQEIKSLYRQSKAPFVMRYGCDQFRLRRDGIVFDDLSIAFKIERYFMTHPGRYLTRDQGWYALLLSWMPFLYILPIFDGMSVWKNGEVVRSYDGVCRTCTNSLIHVCYDDVLHYCKPASPQALSVSIRRCI</sequence>
<dbReference type="AlphaFoldDB" id="A0A7Z7VNY8"/>